<proteinExistence type="predicted"/>
<organism evidence="1">
    <name type="scientific">Tunturiibacter psychrotolerans</name>
    <dbReference type="NCBI Taxonomy" id="3069686"/>
    <lineage>
        <taxon>Bacteria</taxon>
        <taxon>Pseudomonadati</taxon>
        <taxon>Acidobacteriota</taxon>
        <taxon>Terriglobia</taxon>
        <taxon>Terriglobales</taxon>
        <taxon>Acidobacteriaceae</taxon>
        <taxon>Tunturiibacter</taxon>
    </lineage>
</organism>
<reference evidence="1" key="1">
    <citation type="submission" date="2023-08" db="EMBL/GenBank/DDBJ databases">
        <authorList>
            <person name="Messyasz A."/>
            <person name="Mannisto M.K."/>
            <person name="Kerkhof L.J."/>
            <person name="Haggblom M."/>
        </authorList>
    </citation>
    <scope>NUCLEOTIDE SEQUENCE</scope>
    <source>
        <strain evidence="1">X5P6</strain>
    </source>
</reference>
<evidence type="ECO:0000313" key="1">
    <source>
        <dbReference type="EMBL" id="XCB32072.1"/>
    </source>
</evidence>
<protein>
    <recommendedName>
        <fullName evidence="2">Mersacidin/lichenicidin family type 2 lantibiotic</fullName>
    </recommendedName>
</protein>
<dbReference type="AlphaFoldDB" id="A0AAU7ZM12"/>
<evidence type="ECO:0008006" key="2">
    <source>
        <dbReference type="Google" id="ProtNLM"/>
    </source>
</evidence>
<gene>
    <name evidence="1" type="ORF">RBB77_16690</name>
</gene>
<accession>A0AAU7ZM12</accession>
<dbReference type="RefSeq" id="WP_353062917.1">
    <property type="nucleotide sequence ID" value="NZ_CP132942.1"/>
</dbReference>
<dbReference type="EMBL" id="CP132942">
    <property type="protein sequence ID" value="XCB32072.1"/>
    <property type="molecule type" value="Genomic_DNA"/>
</dbReference>
<name>A0AAU7ZM12_9BACT</name>
<dbReference type="KEGG" id="tpsc:RBB77_16690"/>
<reference evidence="1" key="2">
    <citation type="journal article" date="2024" name="Environ. Microbiol.">
        <title>Genome analysis and description of Tunturibacter gen. nov. expands the diversity of Terriglobia in tundra soils.</title>
        <authorList>
            <person name="Messyasz A."/>
            <person name="Mannisto M.K."/>
            <person name="Kerkhof L.J."/>
            <person name="Haggblom M.M."/>
        </authorList>
    </citation>
    <scope>NUCLEOTIDE SEQUENCE</scope>
    <source>
        <strain evidence="1">X5P6</strain>
    </source>
</reference>
<sequence>MTDAVSGEEISLEDAKTVTAWSWSCGSTGVETIAGGCCCCALQQAG</sequence>